<dbReference type="InterPro" id="IPR027417">
    <property type="entry name" value="P-loop_NTPase"/>
</dbReference>
<dbReference type="AlphaFoldDB" id="A0A840VSM5"/>
<reference evidence="3 4" key="1">
    <citation type="submission" date="2020-08" db="EMBL/GenBank/DDBJ databases">
        <title>Sequencing the genomes of 1000 actinobacteria strains.</title>
        <authorList>
            <person name="Klenk H.-P."/>
        </authorList>
    </citation>
    <scope>NUCLEOTIDE SEQUENCE [LARGE SCALE GENOMIC DNA]</scope>
    <source>
        <strain evidence="3 4">DSM 103125</strain>
    </source>
</reference>
<feature type="domain" description="Response regulatory" evidence="2">
    <location>
        <begin position="372"/>
        <end position="487"/>
    </location>
</feature>
<organism evidence="3 4">
    <name type="scientific">Micromonospora parathelypteridis</name>
    <dbReference type="NCBI Taxonomy" id="1839617"/>
    <lineage>
        <taxon>Bacteria</taxon>
        <taxon>Bacillati</taxon>
        <taxon>Actinomycetota</taxon>
        <taxon>Actinomycetes</taxon>
        <taxon>Micromonosporales</taxon>
        <taxon>Micromonosporaceae</taxon>
        <taxon>Micromonospora</taxon>
    </lineage>
</organism>
<dbReference type="InterPro" id="IPR011646">
    <property type="entry name" value="KAP_P-loop"/>
</dbReference>
<keyword evidence="4" id="KW-1185">Reference proteome</keyword>
<proteinExistence type="predicted"/>
<protein>
    <submittedName>
        <fullName evidence="3">CheY-like chemotaxis protein</fullName>
    </submittedName>
</protein>
<evidence type="ECO:0000313" key="3">
    <source>
        <dbReference type="EMBL" id="MBB5475560.1"/>
    </source>
</evidence>
<keyword evidence="1" id="KW-0597">Phosphoprotein</keyword>
<dbReference type="Pfam" id="PF07693">
    <property type="entry name" value="KAP_NTPase"/>
    <property type="match status" value="1"/>
</dbReference>
<comment type="caution">
    <text evidence="3">The sequence shown here is derived from an EMBL/GenBank/DDBJ whole genome shotgun (WGS) entry which is preliminary data.</text>
</comment>
<dbReference type="InterPro" id="IPR011006">
    <property type="entry name" value="CheY-like_superfamily"/>
</dbReference>
<dbReference type="GO" id="GO:0000160">
    <property type="term" value="P:phosphorelay signal transduction system"/>
    <property type="evidence" value="ECO:0007669"/>
    <property type="project" value="InterPro"/>
</dbReference>
<dbReference type="EMBL" id="JACHDP010000001">
    <property type="protein sequence ID" value="MBB5475560.1"/>
    <property type="molecule type" value="Genomic_DNA"/>
</dbReference>
<dbReference type="Pfam" id="PF00072">
    <property type="entry name" value="Response_reg"/>
    <property type="match status" value="1"/>
</dbReference>
<evidence type="ECO:0000259" key="2">
    <source>
        <dbReference type="PROSITE" id="PS50110"/>
    </source>
</evidence>
<dbReference type="Gene3D" id="3.40.50.2300">
    <property type="match status" value="1"/>
</dbReference>
<dbReference type="SUPFAM" id="SSF52540">
    <property type="entry name" value="P-loop containing nucleoside triphosphate hydrolases"/>
    <property type="match status" value="1"/>
</dbReference>
<dbReference type="InterPro" id="IPR001789">
    <property type="entry name" value="Sig_transdc_resp-reg_receiver"/>
</dbReference>
<dbReference type="Proteomes" id="UP000586947">
    <property type="component" value="Unassembled WGS sequence"/>
</dbReference>
<dbReference type="CDD" id="cd00156">
    <property type="entry name" value="REC"/>
    <property type="match status" value="1"/>
</dbReference>
<name>A0A840VSM5_9ACTN</name>
<dbReference type="SUPFAM" id="SSF52172">
    <property type="entry name" value="CheY-like"/>
    <property type="match status" value="1"/>
</dbReference>
<accession>A0A840VSM5</accession>
<dbReference type="PROSITE" id="PS50110">
    <property type="entry name" value="RESPONSE_REGULATORY"/>
    <property type="match status" value="1"/>
</dbReference>
<evidence type="ECO:0000313" key="4">
    <source>
        <dbReference type="Proteomes" id="UP000586947"/>
    </source>
</evidence>
<evidence type="ECO:0000256" key="1">
    <source>
        <dbReference type="PROSITE-ProRule" id="PRU00169"/>
    </source>
</evidence>
<sequence length="492" mass="54459">METVLNSLDRNVVRRSLRRLNSNGFVAGALRIGVGMAAGFFRVDRALDQLWERMAVDASARQQVRRLLEEAMTTWTDGRDGTPRRTITIFVDDLDRCDHRTALEIFEAMKLYLDLPGIAFVLGCDLSVLTRLALPGADEPAQVRSYLEKIIQVHYRIPRPAEAQVHSMIIGYANRSRTDSLLTDDMVALIGRQTVGNPRRVKRLINSFVAEYDLDQDWHEIGAEGLMKVVILQHLYPDFYHDVLAGKDDTAGDVLNYRLTRDWLRRAAALPPQQREAAHRLLTHHDVALPTSLDDHSYDAGDCARANAQLAERVPALWPALIDNDDLLDLLRSFGDQAERGHLQSRLRRRPLSTAPTTLSGRGKEPRLDGIRLLWVDDNPAGNEALINTITARGAQVRTAVSGEQARALLPNFNPNLLLSDVGRGGAEVGFTDLVALRKDGYAGPALFYTSHFSTTLNEKAIAAGAVGVTASPTTVMEWLERHSANAATSPG</sequence>
<gene>
    <name evidence="3" type="ORF">HNR20_000065</name>
</gene>
<feature type="modified residue" description="4-aspartylphosphate" evidence="1">
    <location>
        <position position="421"/>
    </location>
</feature>